<keyword evidence="5 6" id="KW-0482">Metalloprotease</keyword>
<evidence type="ECO:0000256" key="3">
    <source>
        <dbReference type="ARBA" id="ARBA00022801"/>
    </source>
</evidence>
<keyword evidence="1 6" id="KW-0645">Protease</keyword>
<dbReference type="Pfam" id="PF01435">
    <property type="entry name" value="Peptidase_M48"/>
    <property type="match status" value="1"/>
</dbReference>
<evidence type="ECO:0000256" key="1">
    <source>
        <dbReference type="ARBA" id="ARBA00022670"/>
    </source>
</evidence>
<sequence length="331" mass="36737">MDCTKSPEAMQEQILQSILLSVGVKDSGQVQILAERDVSVYSVSRVHQVAAVGHKIICAAREYVAEQLQNAMDEVRAKLPPDVSKDDAATPYEKDATVQFWLDARVRLEGEKVRSRPWQYVFIQSKLPNAFVTEILPQRIFITTAMLELTTNADELALILGHEVSHLIYGHVSQANQVETMLRTLEVLLLTVDPTSGVLALGVIGLLAGLRKAAAAAFSREHEQEADDLGLIIAARACFDTVKGAEVMHAMHQHSISAGTELVRDSNLVRLYDTHPPSLERYRLLKEKSVDENYTKYLDRQCATVSSRLREALWGSPSPKLPKNGTVVEKK</sequence>
<accession>A0A8J9T9Q7</accession>
<dbReference type="GO" id="GO:0016020">
    <property type="term" value="C:membrane"/>
    <property type="evidence" value="ECO:0007669"/>
    <property type="project" value="TreeGrafter"/>
</dbReference>
<evidence type="ECO:0000256" key="2">
    <source>
        <dbReference type="ARBA" id="ARBA00022723"/>
    </source>
</evidence>
<gene>
    <name evidence="8" type="ORF">PTTT1_LOCUS33837</name>
</gene>
<reference evidence="8" key="1">
    <citation type="submission" date="2022-02" db="EMBL/GenBank/DDBJ databases">
        <authorList>
            <person name="Giguere J D."/>
        </authorList>
    </citation>
    <scope>NUCLEOTIDE SEQUENCE</scope>
    <source>
        <strain evidence="8">CCAP 1055/1</strain>
    </source>
</reference>
<feature type="domain" description="Peptidase M48" evidence="7">
    <location>
        <begin position="113"/>
        <end position="287"/>
    </location>
</feature>
<evidence type="ECO:0000313" key="8">
    <source>
        <dbReference type="EMBL" id="CAG9286905.1"/>
    </source>
</evidence>
<proteinExistence type="inferred from homology"/>
<dbReference type="EMBL" id="OU594965">
    <property type="protein sequence ID" value="CAG9286905.1"/>
    <property type="molecule type" value="Genomic_DNA"/>
</dbReference>
<keyword evidence="2" id="KW-0479">Metal-binding</keyword>
<dbReference type="GO" id="GO:0046872">
    <property type="term" value="F:metal ion binding"/>
    <property type="evidence" value="ECO:0007669"/>
    <property type="project" value="UniProtKB-KW"/>
</dbReference>
<comment type="similarity">
    <text evidence="6">Belongs to the peptidase M48 family.</text>
</comment>
<dbReference type="GO" id="GO:0051603">
    <property type="term" value="P:proteolysis involved in protein catabolic process"/>
    <property type="evidence" value="ECO:0007669"/>
    <property type="project" value="TreeGrafter"/>
</dbReference>
<dbReference type="Proteomes" id="UP000836788">
    <property type="component" value="Chromosome 24"/>
</dbReference>
<keyword evidence="3 6" id="KW-0378">Hydrolase</keyword>
<dbReference type="InterPro" id="IPR001915">
    <property type="entry name" value="Peptidase_M48"/>
</dbReference>
<comment type="cofactor">
    <cofactor evidence="6">
        <name>Zn(2+)</name>
        <dbReference type="ChEBI" id="CHEBI:29105"/>
    </cofactor>
    <text evidence="6">Binds 1 zinc ion per subunit.</text>
</comment>
<evidence type="ECO:0000256" key="5">
    <source>
        <dbReference type="ARBA" id="ARBA00023049"/>
    </source>
</evidence>
<dbReference type="PANTHER" id="PTHR22726:SF1">
    <property type="entry name" value="METALLOENDOPEPTIDASE OMA1, MITOCHONDRIAL"/>
    <property type="match status" value="1"/>
</dbReference>
<dbReference type="PANTHER" id="PTHR22726">
    <property type="entry name" value="METALLOENDOPEPTIDASE OMA1"/>
    <property type="match status" value="1"/>
</dbReference>
<dbReference type="GO" id="GO:0004222">
    <property type="term" value="F:metalloendopeptidase activity"/>
    <property type="evidence" value="ECO:0007669"/>
    <property type="project" value="InterPro"/>
</dbReference>
<keyword evidence="4 6" id="KW-0862">Zinc</keyword>
<dbReference type="Gene3D" id="3.30.2010.10">
    <property type="entry name" value="Metalloproteases ('zincins'), catalytic domain"/>
    <property type="match status" value="1"/>
</dbReference>
<evidence type="ECO:0000256" key="6">
    <source>
        <dbReference type="RuleBase" id="RU003983"/>
    </source>
</evidence>
<dbReference type="AlphaFoldDB" id="A0A8J9T9Q7"/>
<name>A0A8J9T9Q7_PHATR</name>
<evidence type="ECO:0000256" key="4">
    <source>
        <dbReference type="ARBA" id="ARBA00022833"/>
    </source>
</evidence>
<dbReference type="InterPro" id="IPR051156">
    <property type="entry name" value="Mito/Outer_Membr_Metalloprot"/>
</dbReference>
<evidence type="ECO:0000259" key="7">
    <source>
        <dbReference type="Pfam" id="PF01435"/>
    </source>
</evidence>
<protein>
    <recommendedName>
        <fullName evidence="7">Peptidase M48 domain-containing protein</fullName>
    </recommendedName>
</protein>
<organism evidence="8">
    <name type="scientific">Phaeodactylum tricornutum</name>
    <name type="common">Diatom</name>
    <dbReference type="NCBI Taxonomy" id="2850"/>
    <lineage>
        <taxon>Eukaryota</taxon>
        <taxon>Sar</taxon>
        <taxon>Stramenopiles</taxon>
        <taxon>Ochrophyta</taxon>
        <taxon>Bacillariophyta</taxon>
        <taxon>Bacillariophyceae</taxon>
        <taxon>Bacillariophycidae</taxon>
        <taxon>Naviculales</taxon>
        <taxon>Phaeodactylaceae</taxon>
        <taxon>Phaeodactylum</taxon>
    </lineage>
</organism>